<feature type="transmembrane region" description="Helical" evidence="1">
    <location>
        <begin position="23"/>
        <end position="44"/>
    </location>
</feature>
<keyword evidence="1" id="KW-0472">Membrane</keyword>
<feature type="transmembrane region" description="Helical" evidence="1">
    <location>
        <begin position="108"/>
        <end position="127"/>
    </location>
</feature>
<keyword evidence="1" id="KW-0812">Transmembrane</keyword>
<evidence type="ECO:0000313" key="3">
    <source>
        <dbReference type="EMBL" id="MDT0351148.1"/>
    </source>
</evidence>
<gene>
    <name evidence="3" type="ORF">RM445_16585</name>
</gene>
<feature type="transmembrane region" description="Helical" evidence="1">
    <location>
        <begin position="64"/>
        <end position="83"/>
    </location>
</feature>
<feature type="transmembrane region" description="Helical" evidence="1">
    <location>
        <begin position="203"/>
        <end position="220"/>
    </location>
</feature>
<comment type="caution">
    <text evidence="3">The sequence shown here is derived from an EMBL/GenBank/DDBJ whole genome shotgun (WGS) entry which is preliminary data.</text>
</comment>
<keyword evidence="4" id="KW-1185">Reference proteome</keyword>
<evidence type="ECO:0000313" key="4">
    <source>
        <dbReference type="Proteomes" id="UP001183202"/>
    </source>
</evidence>
<proteinExistence type="predicted"/>
<feature type="transmembrane region" description="Helical" evidence="1">
    <location>
        <begin position="240"/>
        <end position="261"/>
    </location>
</feature>
<feature type="domain" description="DUF1206" evidence="2">
    <location>
        <begin position="109"/>
        <end position="170"/>
    </location>
</feature>
<reference evidence="4" key="1">
    <citation type="submission" date="2023-07" db="EMBL/GenBank/DDBJ databases">
        <title>30 novel species of actinomycetes from the DSMZ collection.</title>
        <authorList>
            <person name="Nouioui I."/>
        </authorList>
    </citation>
    <scope>NUCLEOTIDE SEQUENCE [LARGE SCALE GENOMIC DNA]</scope>
    <source>
        <strain evidence="4">DSM 45834</strain>
    </source>
</reference>
<feature type="domain" description="DUF1206" evidence="2">
    <location>
        <begin position="197"/>
        <end position="265"/>
    </location>
</feature>
<evidence type="ECO:0000259" key="2">
    <source>
        <dbReference type="Pfam" id="PF06724"/>
    </source>
</evidence>
<organism evidence="3 4">
    <name type="scientific">Pseudonocardia charpentierae</name>
    <dbReference type="NCBI Taxonomy" id="3075545"/>
    <lineage>
        <taxon>Bacteria</taxon>
        <taxon>Bacillati</taxon>
        <taxon>Actinomycetota</taxon>
        <taxon>Actinomycetes</taxon>
        <taxon>Pseudonocardiales</taxon>
        <taxon>Pseudonocardiaceae</taxon>
        <taxon>Pseudonocardia</taxon>
    </lineage>
</organism>
<evidence type="ECO:0000256" key="1">
    <source>
        <dbReference type="SAM" id="Phobius"/>
    </source>
</evidence>
<accession>A0ABU2NCE1</accession>
<feature type="domain" description="DUF1206" evidence="2">
    <location>
        <begin position="23"/>
        <end position="90"/>
    </location>
</feature>
<protein>
    <submittedName>
        <fullName evidence="3">DUF1206 domain-containing protein</fullName>
    </submittedName>
</protein>
<sequence length="268" mass="27838">MTDAAGTARQVAKSRPVKVGARIGLVAYGITYLLIAWLALQVAFGSSGEQTDQNGAFQTIASEPFGQVLLWILVVGFVAVALWRLEQAVFATAGVQDQKEQIKKRVEAGARAAVFIGLAIIAARTAMGAGEQGTGQEAAGGVLGWPGGQFLVGAVGLVLIAIAVVKAKHGWEKKFLEDMDLPSDQHARTVVERLGQVGSVAKAVALGLIGVLVVVAAVQFDASKANGLDPALKGLAGQPFGMILLAIVAVGLAAYGVFCFFDAKYHRV</sequence>
<dbReference type="RefSeq" id="WP_311557310.1">
    <property type="nucleotide sequence ID" value="NZ_JAVREJ010000011.1"/>
</dbReference>
<dbReference type="InterPro" id="IPR009597">
    <property type="entry name" value="DUF1206"/>
</dbReference>
<dbReference type="EMBL" id="JAVREJ010000011">
    <property type="protein sequence ID" value="MDT0351148.1"/>
    <property type="molecule type" value="Genomic_DNA"/>
</dbReference>
<feature type="transmembrane region" description="Helical" evidence="1">
    <location>
        <begin position="147"/>
        <end position="165"/>
    </location>
</feature>
<name>A0ABU2NCE1_9PSEU</name>
<keyword evidence="1" id="KW-1133">Transmembrane helix</keyword>
<dbReference type="Proteomes" id="UP001183202">
    <property type="component" value="Unassembled WGS sequence"/>
</dbReference>
<dbReference type="Pfam" id="PF06724">
    <property type="entry name" value="DUF1206"/>
    <property type="match status" value="3"/>
</dbReference>